<dbReference type="OrthoDB" id="2638022at2"/>
<sequence>MQFSIDIGCEPKTAVEFKRNWFTGRTTITIDGNEKTLKDPYSLSTHIDLEFTKRWEFSLENPEAFKLVVEQIRPVLFGGFQPHQYNVYVDDSLVLEKCGY</sequence>
<dbReference type="KEGG" id="gfm:Enr17x_27340"/>
<dbReference type="RefSeq" id="WP_145309369.1">
    <property type="nucleotide sequence ID" value="NZ_CP037452.1"/>
</dbReference>
<dbReference type="AlphaFoldDB" id="A0A518IC56"/>
<evidence type="ECO:0000313" key="1">
    <source>
        <dbReference type="EMBL" id="QDV50692.1"/>
    </source>
</evidence>
<organism evidence="1 2">
    <name type="scientific">Gimesia fumaroli</name>
    <dbReference type="NCBI Taxonomy" id="2527976"/>
    <lineage>
        <taxon>Bacteria</taxon>
        <taxon>Pseudomonadati</taxon>
        <taxon>Planctomycetota</taxon>
        <taxon>Planctomycetia</taxon>
        <taxon>Planctomycetales</taxon>
        <taxon>Planctomycetaceae</taxon>
        <taxon>Gimesia</taxon>
    </lineage>
</organism>
<dbReference type="Proteomes" id="UP000318313">
    <property type="component" value="Chromosome"/>
</dbReference>
<name>A0A518IC56_9PLAN</name>
<reference evidence="1 2" key="1">
    <citation type="submission" date="2019-03" db="EMBL/GenBank/DDBJ databases">
        <title>Deep-cultivation of Planctomycetes and their phenomic and genomic characterization uncovers novel biology.</title>
        <authorList>
            <person name="Wiegand S."/>
            <person name="Jogler M."/>
            <person name="Boedeker C."/>
            <person name="Pinto D."/>
            <person name="Vollmers J."/>
            <person name="Rivas-Marin E."/>
            <person name="Kohn T."/>
            <person name="Peeters S.H."/>
            <person name="Heuer A."/>
            <person name="Rast P."/>
            <person name="Oberbeckmann S."/>
            <person name="Bunk B."/>
            <person name="Jeske O."/>
            <person name="Meyerdierks A."/>
            <person name="Storesund J.E."/>
            <person name="Kallscheuer N."/>
            <person name="Luecker S."/>
            <person name="Lage O.M."/>
            <person name="Pohl T."/>
            <person name="Merkel B.J."/>
            <person name="Hornburger P."/>
            <person name="Mueller R.-W."/>
            <person name="Bruemmer F."/>
            <person name="Labrenz M."/>
            <person name="Spormann A.M."/>
            <person name="Op den Camp H."/>
            <person name="Overmann J."/>
            <person name="Amann R."/>
            <person name="Jetten M.S.M."/>
            <person name="Mascher T."/>
            <person name="Medema M.H."/>
            <person name="Devos D.P."/>
            <person name="Kaster A.-K."/>
            <person name="Ovreas L."/>
            <person name="Rohde M."/>
            <person name="Galperin M.Y."/>
            <person name="Jogler C."/>
        </authorList>
    </citation>
    <scope>NUCLEOTIDE SEQUENCE [LARGE SCALE GENOMIC DNA]</scope>
    <source>
        <strain evidence="1 2">Enr17</strain>
    </source>
</reference>
<gene>
    <name evidence="1" type="ORF">Enr17x_27340</name>
</gene>
<protein>
    <submittedName>
        <fullName evidence="1">Uncharacterized protein</fullName>
    </submittedName>
</protein>
<keyword evidence="2" id="KW-1185">Reference proteome</keyword>
<dbReference type="EMBL" id="CP037452">
    <property type="protein sequence ID" value="QDV50692.1"/>
    <property type="molecule type" value="Genomic_DNA"/>
</dbReference>
<accession>A0A518IC56</accession>
<evidence type="ECO:0000313" key="2">
    <source>
        <dbReference type="Proteomes" id="UP000318313"/>
    </source>
</evidence>
<proteinExistence type="predicted"/>